<dbReference type="SMART" id="SM00530">
    <property type="entry name" value="HTH_XRE"/>
    <property type="match status" value="1"/>
</dbReference>
<protein>
    <recommendedName>
        <fullName evidence="2">HTH cro/C1-type domain-containing protein</fullName>
    </recommendedName>
</protein>
<reference evidence="3 4" key="1">
    <citation type="submission" date="2017-06" db="EMBL/GenBank/DDBJ databases">
        <title>Draft Genome Sequence of Natranaerobius trueperi halophilic, alkalithermophilic bacteria from soda lakes.</title>
        <authorList>
            <person name="Zhao B."/>
        </authorList>
    </citation>
    <scope>NUCLEOTIDE SEQUENCE [LARGE SCALE GENOMIC DNA]</scope>
    <source>
        <strain evidence="3 4">DSM 18760</strain>
    </source>
</reference>
<dbReference type="PROSITE" id="PS50943">
    <property type="entry name" value="HTH_CROC1"/>
    <property type="match status" value="1"/>
</dbReference>
<dbReference type="PANTHER" id="PTHR37038:SF14">
    <property type="entry name" value="TRANSCRIPTIONAL ACTIVATOR"/>
    <property type="match status" value="1"/>
</dbReference>
<dbReference type="RefSeq" id="WP_089023646.1">
    <property type="nucleotide sequence ID" value="NZ_NIQC01000014.1"/>
</dbReference>
<evidence type="ECO:0000313" key="4">
    <source>
        <dbReference type="Proteomes" id="UP000214588"/>
    </source>
</evidence>
<dbReference type="SUPFAM" id="SSF47413">
    <property type="entry name" value="lambda repressor-like DNA-binding domains"/>
    <property type="match status" value="1"/>
</dbReference>
<dbReference type="Pfam" id="PF01381">
    <property type="entry name" value="HTH_3"/>
    <property type="match status" value="1"/>
</dbReference>
<dbReference type="EMBL" id="NIQC01000014">
    <property type="protein sequence ID" value="OWZ83631.1"/>
    <property type="molecule type" value="Genomic_DNA"/>
</dbReference>
<keyword evidence="1" id="KW-0802">TPR repeat</keyword>
<organism evidence="3 4">
    <name type="scientific">Natranaerobius trueperi</name>
    <dbReference type="NCBI Taxonomy" id="759412"/>
    <lineage>
        <taxon>Bacteria</taxon>
        <taxon>Bacillati</taxon>
        <taxon>Bacillota</taxon>
        <taxon>Clostridia</taxon>
        <taxon>Natranaerobiales</taxon>
        <taxon>Natranaerobiaceae</taxon>
        <taxon>Natranaerobius</taxon>
    </lineage>
</organism>
<keyword evidence="4" id="KW-1185">Reference proteome</keyword>
<accession>A0A226BXI8</accession>
<dbReference type="Gene3D" id="1.25.40.10">
    <property type="entry name" value="Tetratricopeptide repeat domain"/>
    <property type="match status" value="1"/>
</dbReference>
<dbReference type="InterPro" id="IPR053163">
    <property type="entry name" value="HTH-type_regulator_Rgg"/>
</dbReference>
<dbReference type="InterPro" id="IPR010982">
    <property type="entry name" value="Lambda_DNA-bd_dom_sf"/>
</dbReference>
<dbReference type="Proteomes" id="UP000214588">
    <property type="component" value="Unassembled WGS sequence"/>
</dbReference>
<evidence type="ECO:0000256" key="1">
    <source>
        <dbReference type="PROSITE-ProRule" id="PRU00339"/>
    </source>
</evidence>
<dbReference type="InterPro" id="IPR011990">
    <property type="entry name" value="TPR-like_helical_dom_sf"/>
</dbReference>
<dbReference type="CDD" id="cd00093">
    <property type="entry name" value="HTH_XRE"/>
    <property type="match status" value="1"/>
</dbReference>
<dbReference type="SMART" id="SM00028">
    <property type="entry name" value="TPR"/>
    <property type="match status" value="5"/>
</dbReference>
<evidence type="ECO:0000259" key="2">
    <source>
        <dbReference type="PROSITE" id="PS50943"/>
    </source>
</evidence>
<dbReference type="InterPro" id="IPR019734">
    <property type="entry name" value="TPR_rpt"/>
</dbReference>
<dbReference type="SUPFAM" id="SSF48452">
    <property type="entry name" value="TPR-like"/>
    <property type="match status" value="2"/>
</dbReference>
<feature type="repeat" description="TPR" evidence="1">
    <location>
        <begin position="198"/>
        <end position="231"/>
    </location>
</feature>
<dbReference type="PROSITE" id="PS50005">
    <property type="entry name" value="TPR"/>
    <property type="match status" value="1"/>
</dbReference>
<comment type="caution">
    <text evidence="3">The sequence shown here is derived from an EMBL/GenBank/DDBJ whole genome shotgun (WGS) entry which is preliminary data.</text>
</comment>
<dbReference type="InterPro" id="IPR001387">
    <property type="entry name" value="Cro/C1-type_HTH"/>
</dbReference>
<sequence>MGTVGNNIGQKIRKARIEKKMTQEELANKDFNRSFLSQIEKGLVKPSDRVLSIIAERLNLPVSYFCEPEDPDKDDGDAIIALREAKHLFEQQNLEKAHEILSKTLKLQDISPKYAGLLLKLQGQLFFEESEIKKSLSSLKKAQIIFSDYKYHHELSATLNLMGYINNQIEQYDYAIHILQHAMRTIEDHFVLDTILTLNIYYNLAASYLGEKDYNTAISTIDEALPLSNHSNNYYNYGELNYLLGCCYKGIDNFTKSKQAFETAIDQFVIFNNYYYTGKSLFALAEIEKQKKNIELACRYFLKAYEEFKELNSTIEIEKTKLELLNLFLKKDDKDNILNFAPYKLEFVESTTTKITLSYHLTKVYHECGYQENCLIQLNGLNKMLMDVKRKNVIAVKDLIFYYSWMAHIYLYYDYLYIGKKCLKQTNSLLRKTEEQ</sequence>
<dbReference type="GO" id="GO:0003677">
    <property type="term" value="F:DNA binding"/>
    <property type="evidence" value="ECO:0007669"/>
    <property type="project" value="InterPro"/>
</dbReference>
<dbReference type="PANTHER" id="PTHR37038">
    <property type="entry name" value="TRANSCRIPTIONAL REGULATOR-RELATED"/>
    <property type="match status" value="1"/>
</dbReference>
<gene>
    <name evidence="3" type="ORF">CDO51_07360</name>
</gene>
<dbReference type="OrthoDB" id="9814553at2"/>
<dbReference type="Pfam" id="PF13181">
    <property type="entry name" value="TPR_8"/>
    <property type="match status" value="2"/>
</dbReference>
<evidence type="ECO:0000313" key="3">
    <source>
        <dbReference type="EMBL" id="OWZ83631.1"/>
    </source>
</evidence>
<feature type="domain" description="HTH cro/C1-type" evidence="2">
    <location>
        <begin position="12"/>
        <end position="65"/>
    </location>
</feature>
<proteinExistence type="predicted"/>
<name>A0A226BXI8_9FIRM</name>
<dbReference type="AlphaFoldDB" id="A0A226BXI8"/>